<dbReference type="GO" id="GO:0016758">
    <property type="term" value="F:hexosyltransferase activity"/>
    <property type="evidence" value="ECO:0007669"/>
    <property type="project" value="UniProtKB-ARBA"/>
</dbReference>
<evidence type="ECO:0000256" key="1">
    <source>
        <dbReference type="SAM" id="Phobius"/>
    </source>
</evidence>
<dbReference type="PANTHER" id="PTHR22916:SF3">
    <property type="entry name" value="UDP-GLCNAC:BETAGAL BETA-1,3-N-ACETYLGLUCOSAMINYLTRANSFERASE-LIKE PROTEIN 1"/>
    <property type="match status" value="1"/>
</dbReference>
<protein>
    <submittedName>
        <fullName evidence="3">Glycosyl transferase family 2</fullName>
    </submittedName>
</protein>
<comment type="caution">
    <text evidence="3">The sequence shown here is derived from an EMBL/GenBank/DDBJ whole genome shotgun (WGS) entry which is preliminary data.</text>
</comment>
<evidence type="ECO:0000313" key="3">
    <source>
        <dbReference type="EMBL" id="KFB01237.1"/>
    </source>
</evidence>
<feature type="transmembrane region" description="Helical" evidence="1">
    <location>
        <begin position="226"/>
        <end position="252"/>
    </location>
</feature>
<dbReference type="Pfam" id="PF00535">
    <property type="entry name" value="Glycos_transf_2"/>
    <property type="match status" value="1"/>
</dbReference>
<dbReference type="AlphaFoldDB" id="A0A084TKK1"/>
<gene>
    <name evidence="3" type="ORF">IA57_05245</name>
</gene>
<keyword evidence="1" id="KW-0812">Transmembrane</keyword>
<accession>A0A084TKK1</accession>
<dbReference type="OrthoDB" id="9815829at2"/>
<dbReference type="SUPFAM" id="SSF53448">
    <property type="entry name" value="Nucleotide-diphospho-sugar transferases"/>
    <property type="match status" value="1"/>
</dbReference>
<sequence length="269" mass="31531">MNQKKIITLIPHYNDPEGLKRSIMSIDDDIEVDVLVIDDGSTIKPNINSIKQVYENGEIYLKELESNKGLSLALNEGIKFAQEKGYPFIGRLDCGDYCKKNRFSKQLEYLINNPDVKLLGTWASYIDENNKKLYDLKHPIEYEKIKKRMFLNSMFVHPSVVINTEIFSSIAMYNPKYTRAAQDYDLFFRIVKKYKTTNYPEVLIDYVIDSNSISTKRRKLQVKHRILIILDNFYFGFYPIYGLLRSIVLLFLSRNTSNNLKKLLKLNEH</sequence>
<dbReference type="PANTHER" id="PTHR22916">
    <property type="entry name" value="GLYCOSYLTRANSFERASE"/>
    <property type="match status" value="1"/>
</dbReference>
<dbReference type="InterPro" id="IPR029044">
    <property type="entry name" value="Nucleotide-diphossugar_trans"/>
</dbReference>
<evidence type="ECO:0000313" key="4">
    <source>
        <dbReference type="Proteomes" id="UP000028521"/>
    </source>
</evidence>
<reference evidence="4" key="2">
    <citation type="submission" date="2014-07" db="EMBL/GenBank/DDBJ databases">
        <title>Genome sequence of Mangrovimonas yunxiaonensis.</title>
        <authorList>
            <person name="Li Y."/>
            <person name="Zheng T."/>
        </authorList>
    </citation>
    <scope>NUCLEOTIDE SEQUENCE [LARGE SCALE GENOMIC DNA]</scope>
    <source>
        <strain evidence="4">LY01</strain>
    </source>
</reference>
<dbReference type="Proteomes" id="UP000028521">
    <property type="component" value="Unassembled WGS sequence"/>
</dbReference>
<reference evidence="3 4" key="1">
    <citation type="journal article" date="2014" name="Genome Announc.">
        <title>Draft Genome Sequence of the Algicidal Bacterium Mangrovimonas yunxiaonensis Strain LY01.</title>
        <authorList>
            <person name="Li Y."/>
            <person name="Zhu H."/>
            <person name="Li C."/>
            <person name="Zhang H."/>
            <person name="Chen Z."/>
            <person name="Zheng W."/>
            <person name="Xu H."/>
            <person name="Zheng T."/>
        </authorList>
    </citation>
    <scope>NUCLEOTIDE SEQUENCE [LARGE SCALE GENOMIC DNA]</scope>
    <source>
        <strain evidence="3 4">LY01</strain>
    </source>
</reference>
<dbReference type="EMBL" id="JPFK01000005">
    <property type="protein sequence ID" value="KFB01237.1"/>
    <property type="molecule type" value="Genomic_DNA"/>
</dbReference>
<keyword evidence="1" id="KW-1133">Transmembrane helix</keyword>
<proteinExistence type="predicted"/>
<name>A0A084TKK1_9FLAO</name>
<keyword evidence="4" id="KW-1185">Reference proteome</keyword>
<dbReference type="eggNOG" id="COG1215">
    <property type="taxonomic scope" value="Bacteria"/>
</dbReference>
<organism evidence="3 4">
    <name type="scientific">Mangrovimonas yunxiaonensis</name>
    <dbReference type="NCBI Taxonomy" id="1197477"/>
    <lineage>
        <taxon>Bacteria</taxon>
        <taxon>Pseudomonadati</taxon>
        <taxon>Bacteroidota</taxon>
        <taxon>Flavobacteriia</taxon>
        <taxon>Flavobacteriales</taxon>
        <taxon>Flavobacteriaceae</taxon>
        <taxon>Mangrovimonas</taxon>
    </lineage>
</organism>
<dbReference type="InterPro" id="IPR001173">
    <property type="entry name" value="Glyco_trans_2-like"/>
</dbReference>
<dbReference type="STRING" id="1197477.IA57_05245"/>
<keyword evidence="3" id="KW-0808">Transferase</keyword>
<dbReference type="RefSeq" id="WP_036120142.1">
    <property type="nucleotide sequence ID" value="NZ_BMET01000001.1"/>
</dbReference>
<feature type="domain" description="Glycosyltransferase 2-like" evidence="2">
    <location>
        <begin position="9"/>
        <end position="159"/>
    </location>
</feature>
<keyword evidence="1" id="KW-0472">Membrane</keyword>
<evidence type="ECO:0000259" key="2">
    <source>
        <dbReference type="Pfam" id="PF00535"/>
    </source>
</evidence>
<dbReference type="Gene3D" id="3.90.550.10">
    <property type="entry name" value="Spore Coat Polysaccharide Biosynthesis Protein SpsA, Chain A"/>
    <property type="match status" value="1"/>
</dbReference>